<dbReference type="GeneID" id="100574364"/>
<evidence type="ECO:0000256" key="2">
    <source>
        <dbReference type="ARBA" id="ARBA00004123"/>
    </source>
</evidence>
<dbReference type="GO" id="GO:0005634">
    <property type="term" value="C:nucleus"/>
    <property type="evidence" value="ECO:0007669"/>
    <property type="project" value="UniProtKB-SubCell"/>
</dbReference>
<dbReference type="InterPro" id="IPR013087">
    <property type="entry name" value="Znf_C2H2_type"/>
</dbReference>
<dbReference type="FunFam" id="3.30.160.60:FF:000774">
    <property type="entry name" value="Zinc finger protein"/>
    <property type="match status" value="1"/>
</dbReference>
<evidence type="ECO:0000256" key="10">
    <source>
        <dbReference type="ARBA" id="ARBA00023163"/>
    </source>
</evidence>
<accession>A0A8R2NNJ7</accession>
<dbReference type="Proteomes" id="UP000007819">
    <property type="component" value="Chromosome A1"/>
</dbReference>
<dbReference type="PANTHER" id="PTHR16515">
    <property type="entry name" value="PR DOMAIN ZINC FINGER PROTEIN"/>
    <property type="match status" value="1"/>
</dbReference>
<dbReference type="RefSeq" id="XP_029344337.1">
    <property type="nucleotide sequence ID" value="XM_029488477.1"/>
</dbReference>
<keyword evidence="11" id="KW-0539">Nucleus</keyword>
<protein>
    <recommendedName>
        <fullName evidence="14">C2H2-type domain-containing protein</fullName>
    </recommendedName>
</protein>
<feature type="domain" description="C2H2-type" evidence="14">
    <location>
        <begin position="435"/>
        <end position="459"/>
    </location>
</feature>
<evidence type="ECO:0000256" key="9">
    <source>
        <dbReference type="ARBA" id="ARBA00023125"/>
    </source>
</evidence>
<keyword evidence="9" id="KW-0238">DNA-binding</keyword>
<dbReference type="SMART" id="SM00355">
    <property type="entry name" value="ZnF_C2H2"/>
    <property type="match status" value="7"/>
</dbReference>
<feature type="region of interest" description="Disordered" evidence="13">
    <location>
        <begin position="168"/>
        <end position="192"/>
    </location>
</feature>
<dbReference type="SUPFAM" id="SSF57667">
    <property type="entry name" value="beta-beta-alpha zinc fingers"/>
    <property type="match status" value="4"/>
</dbReference>
<dbReference type="FunFam" id="3.30.160.60:FF:002343">
    <property type="entry name" value="Zinc finger protein 33A"/>
    <property type="match status" value="2"/>
</dbReference>
<dbReference type="PROSITE" id="PS00028">
    <property type="entry name" value="ZINC_FINGER_C2H2_1"/>
    <property type="match status" value="7"/>
</dbReference>
<dbReference type="GO" id="GO:0003677">
    <property type="term" value="F:DNA binding"/>
    <property type="evidence" value="ECO:0007669"/>
    <property type="project" value="UniProtKB-KW"/>
</dbReference>
<dbReference type="PANTHER" id="PTHR16515:SF66">
    <property type="entry name" value="C2H2-TYPE DOMAIN-CONTAINING PROTEIN"/>
    <property type="match status" value="1"/>
</dbReference>
<dbReference type="GO" id="GO:0006355">
    <property type="term" value="P:regulation of DNA-templated transcription"/>
    <property type="evidence" value="ECO:0007669"/>
    <property type="project" value="UniProtKB-ARBA"/>
</dbReference>
<keyword evidence="8" id="KW-0805">Transcription regulation</keyword>
<feature type="domain" description="C2H2-type" evidence="14">
    <location>
        <begin position="351"/>
        <end position="378"/>
    </location>
</feature>
<keyword evidence="7" id="KW-0862">Zinc</keyword>
<keyword evidence="10" id="KW-0804">Transcription</keyword>
<dbReference type="EnsemblMetazoa" id="XM_029488477.1">
    <property type="protein sequence ID" value="XP_029344337.1"/>
    <property type="gene ID" value="LOC100574364"/>
</dbReference>
<name>A0A8R2NNJ7_ACYPI</name>
<dbReference type="FunFam" id="3.30.160.60:FF:001772">
    <property type="entry name" value="Uncharacterized protein"/>
    <property type="match status" value="1"/>
</dbReference>
<dbReference type="AlphaFoldDB" id="A0A8R2NNJ7"/>
<dbReference type="InterPro" id="IPR036236">
    <property type="entry name" value="Znf_C2H2_sf"/>
</dbReference>
<evidence type="ECO:0000256" key="4">
    <source>
        <dbReference type="ARBA" id="ARBA00022723"/>
    </source>
</evidence>
<keyword evidence="5" id="KW-0677">Repeat</keyword>
<evidence type="ECO:0000313" key="16">
    <source>
        <dbReference type="Proteomes" id="UP000007819"/>
    </source>
</evidence>
<dbReference type="GO" id="GO:0008270">
    <property type="term" value="F:zinc ion binding"/>
    <property type="evidence" value="ECO:0007669"/>
    <property type="project" value="UniProtKB-KW"/>
</dbReference>
<dbReference type="Pfam" id="PF00096">
    <property type="entry name" value="zf-C2H2"/>
    <property type="match status" value="6"/>
</dbReference>
<dbReference type="FunFam" id="3.30.160.60:FF:001498">
    <property type="entry name" value="Zinc finger protein 404"/>
    <property type="match status" value="1"/>
</dbReference>
<dbReference type="FunFam" id="3.30.160.60:FF:000097">
    <property type="entry name" value="Zinc finger protein"/>
    <property type="match status" value="1"/>
</dbReference>
<evidence type="ECO:0000256" key="1">
    <source>
        <dbReference type="ARBA" id="ARBA00003767"/>
    </source>
</evidence>
<reference evidence="16" key="1">
    <citation type="submission" date="2010-06" db="EMBL/GenBank/DDBJ databases">
        <authorList>
            <person name="Jiang H."/>
            <person name="Abraham K."/>
            <person name="Ali S."/>
            <person name="Alsbrooks S.L."/>
            <person name="Anim B.N."/>
            <person name="Anosike U.S."/>
            <person name="Attaway T."/>
            <person name="Bandaranaike D.P."/>
            <person name="Battles P.K."/>
            <person name="Bell S.N."/>
            <person name="Bell A.V."/>
            <person name="Beltran B."/>
            <person name="Bickham C."/>
            <person name="Bustamante Y."/>
            <person name="Caleb T."/>
            <person name="Canada A."/>
            <person name="Cardenas V."/>
            <person name="Carter K."/>
            <person name="Chacko J."/>
            <person name="Chandrabose M.N."/>
            <person name="Chavez D."/>
            <person name="Chavez A."/>
            <person name="Chen L."/>
            <person name="Chu H.-S."/>
            <person name="Claassen K.J."/>
            <person name="Cockrell R."/>
            <person name="Collins M."/>
            <person name="Cooper J.A."/>
            <person name="Cree A."/>
            <person name="Curry S.M."/>
            <person name="Da Y."/>
            <person name="Dao M.D."/>
            <person name="Das B."/>
            <person name="Davila M.-L."/>
            <person name="Davy-Carroll L."/>
            <person name="Denson S."/>
            <person name="Dinh H."/>
            <person name="Ebong V.E."/>
            <person name="Edwards J.R."/>
            <person name="Egan A."/>
            <person name="El-Daye J."/>
            <person name="Escobedo L."/>
            <person name="Fernandez S."/>
            <person name="Fernando P.R."/>
            <person name="Flagg N."/>
            <person name="Forbes L.D."/>
            <person name="Fowler R.G."/>
            <person name="Fu Q."/>
            <person name="Gabisi R.A."/>
            <person name="Ganer J."/>
            <person name="Garbino Pronczuk A."/>
            <person name="Garcia R.M."/>
            <person name="Garner T."/>
            <person name="Garrett T.E."/>
            <person name="Gonzalez D.A."/>
            <person name="Hamid H."/>
            <person name="Hawkins E.S."/>
            <person name="Hirani K."/>
            <person name="Hogues M.E."/>
            <person name="Hollins B."/>
            <person name="Hsiao C.-H."/>
            <person name="Jabil R."/>
            <person name="James M.L."/>
            <person name="Jhangiani S.N."/>
            <person name="Johnson B."/>
            <person name="Johnson Q."/>
            <person name="Joshi V."/>
            <person name="Kalu J.B."/>
            <person name="Kam C."/>
            <person name="Kashfia A."/>
            <person name="Keebler J."/>
            <person name="Kisamo H."/>
            <person name="Kovar C.L."/>
            <person name="Lago L.A."/>
            <person name="Lai C.-Y."/>
            <person name="Laidlaw J."/>
            <person name="Lara F."/>
            <person name="Le T.-K."/>
            <person name="Lee S.L."/>
            <person name="Legall F.H."/>
            <person name="Lemon S.J."/>
            <person name="Lewis L.R."/>
            <person name="Li B."/>
            <person name="Liu Y."/>
            <person name="Liu Y.-S."/>
            <person name="Lopez J."/>
            <person name="Lozado R.J."/>
            <person name="Lu J."/>
            <person name="Madu R.C."/>
            <person name="Maheshwari M."/>
            <person name="Maheshwari R."/>
            <person name="Malloy K."/>
            <person name="Martinez E."/>
            <person name="Mathew T."/>
            <person name="Mercado I.C."/>
            <person name="Mercado C."/>
            <person name="Meyer B."/>
            <person name="Montgomery K."/>
            <person name="Morgan M.B."/>
            <person name="Munidasa M."/>
            <person name="Nazareth L.V."/>
            <person name="Nelson J."/>
            <person name="Ng B.M."/>
            <person name="Nguyen N.B."/>
            <person name="Nguyen P.Q."/>
            <person name="Nguyen T."/>
            <person name="Obregon M."/>
            <person name="Okwuonu G.O."/>
            <person name="Onwere C.G."/>
            <person name="Orozco G."/>
            <person name="Parra A."/>
            <person name="Patel S."/>
            <person name="Patil S."/>
            <person name="Perez A."/>
            <person name="Perez Y."/>
            <person name="Pham C."/>
            <person name="Primus E.L."/>
            <person name="Pu L.-L."/>
            <person name="Puazo M."/>
            <person name="Qin X."/>
            <person name="Quiroz J.B."/>
            <person name="Reese J."/>
            <person name="Richards S."/>
            <person name="Rives C.M."/>
            <person name="Robberts R."/>
            <person name="Ruiz S.J."/>
            <person name="Ruiz M.J."/>
            <person name="Santibanez J."/>
            <person name="Schneider B.W."/>
            <person name="Sisson I."/>
            <person name="Smith M."/>
            <person name="Sodergren E."/>
            <person name="Song X.-Z."/>
            <person name="Song B.B."/>
            <person name="Summersgill H."/>
            <person name="Thelus R."/>
            <person name="Thornton R.D."/>
            <person name="Trejos Z.Y."/>
            <person name="Usmani K."/>
            <person name="Vattathil S."/>
            <person name="Villasana D."/>
            <person name="Walker D.L."/>
            <person name="Wang S."/>
            <person name="Wang K."/>
            <person name="White C.S."/>
            <person name="Williams A.C."/>
            <person name="Williamson J."/>
            <person name="Wilson K."/>
            <person name="Woghiren I.O."/>
            <person name="Woodworth J.R."/>
            <person name="Worley K.C."/>
            <person name="Wright R.A."/>
            <person name="Wu W."/>
            <person name="Young L."/>
            <person name="Zhang L."/>
            <person name="Zhang J."/>
            <person name="Zhu Y."/>
            <person name="Muzny D.M."/>
            <person name="Weinstock G."/>
            <person name="Gibbs R.A."/>
        </authorList>
    </citation>
    <scope>NUCLEOTIDE SEQUENCE [LARGE SCALE GENOMIC DNA]</scope>
    <source>
        <strain evidence="16">LSR1</strain>
    </source>
</reference>
<dbReference type="InterPro" id="IPR050331">
    <property type="entry name" value="Zinc_finger"/>
</dbReference>
<evidence type="ECO:0000256" key="3">
    <source>
        <dbReference type="ARBA" id="ARBA00006991"/>
    </source>
</evidence>
<evidence type="ECO:0000256" key="8">
    <source>
        <dbReference type="ARBA" id="ARBA00023015"/>
    </source>
</evidence>
<feature type="domain" description="C2H2-type" evidence="14">
    <location>
        <begin position="379"/>
        <end position="406"/>
    </location>
</feature>
<keyword evidence="6 12" id="KW-0863">Zinc-finger</keyword>
<organism evidence="15 16">
    <name type="scientific">Acyrthosiphon pisum</name>
    <name type="common">Pea aphid</name>
    <dbReference type="NCBI Taxonomy" id="7029"/>
    <lineage>
        <taxon>Eukaryota</taxon>
        <taxon>Metazoa</taxon>
        <taxon>Ecdysozoa</taxon>
        <taxon>Arthropoda</taxon>
        <taxon>Hexapoda</taxon>
        <taxon>Insecta</taxon>
        <taxon>Pterygota</taxon>
        <taxon>Neoptera</taxon>
        <taxon>Paraneoptera</taxon>
        <taxon>Hemiptera</taxon>
        <taxon>Sternorrhyncha</taxon>
        <taxon>Aphidomorpha</taxon>
        <taxon>Aphidoidea</taxon>
        <taxon>Aphididae</taxon>
        <taxon>Macrosiphini</taxon>
        <taxon>Acyrthosiphon</taxon>
    </lineage>
</organism>
<comment type="similarity">
    <text evidence="3">Belongs to the krueppel C2H2-type zinc-finger protein family.</text>
</comment>
<comment type="function">
    <text evidence="1">May be involved in transcriptional regulation.</text>
</comment>
<evidence type="ECO:0000256" key="13">
    <source>
        <dbReference type="SAM" id="MobiDB-lite"/>
    </source>
</evidence>
<dbReference type="FunFam" id="3.30.160.60:FF:000624">
    <property type="entry name" value="zinc finger protein 697"/>
    <property type="match status" value="1"/>
</dbReference>
<evidence type="ECO:0000259" key="14">
    <source>
        <dbReference type="PROSITE" id="PS50157"/>
    </source>
</evidence>
<dbReference type="KEGG" id="api:100574364"/>
<evidence type="ECO:0000256" key="6">
    <source>
        <dbReference type="ARBA" id="ARBA00022771"/>
    </source>
</evidence>
<evidence type="ECO:0000256" key="7">
    <source>
        <dbReference type="ARBA" id="ARBA00022833"/>
    </source>
</evidence>
<keyword evidence="4" id="KW-0479">Metal-binding</keyword>
<feature type="domain" description="C2H2-type" evidence="14">
    <location>
        <begin position="267"/>
        <end position="294"/>
    </location>
</feature>
<evidence type="ECO:0000256" key="11">
    <source>
        <dbReference type="ARBA" id="ARBA00023242"/>
    </source>
</evidence>
<dbReference type="Gene3D" id="3.30.160.60">
    <property type="entry name" value="Classic Zinc Finger"/>
    <property type="match status" value="7"/>
</dbReference>
<evidence type="ECO:0000313" key="15">
    <source>
        <dbReference type="EnsemblMetazoa" id="XP_029344337.1"/>
    </source>
</evidence>
<comment type="subcellular location">
    <subcellularLocation>
        <location evidence="2">Nucleus</location>
    </subcellularLocation>
</comment>
<evidence type="ECO:0000256" key="12">
    <source>
        <dbReference type="PROSITE-ProRule" id="PRU00042"/>
    </source>
</evidence>
<feature type="domain" description="C2H2-type" evidence="14">
    <location>
        <begin position="407"/>
        <end position="434"/>
    </location>
</feature>
<reference evidence="15" key="2">
    <citation type="submission" date="2022-06" db="UniProtKB">
        <authorList>
            <consortium name="EnsemblMetazoa"/>
        </authorList>
    </citation>
    <scope>IDENTIFICATION</scope>
</reference>
<keyword evidence="16" id="KW-1185">Reference proteome</keyword>
<evidence type="ECO:0000256" key="5">
    <source>
        <dbReference type="ARBA" id="ARBA00022737"/>
    </source>
</evidence>
<dbReference type="PROSITE" id="PS50157">
    <property type="entry name" value="ZINC_FINGER_C2H2_2"/>
    <property type="match status" value="7"/>
</dbReference>
<proteinExistence type="inferred from homology"/>
<sequence length="459" mass="53178">MVQKEKHLNKDKSILNVVQFYNETIDDNVKYLNKINLSASNLNREDFTTAIQIANVSEDDKELTLLKSPFKKIKKKKKKSKMVIIDGAQSSKYVTIQKNLKNMEDLKKNIFKEQSNEIHNDSNMISTIYNSRISKVHKEEYPELVKKSLKNKKREQKKAIKVVTHNDVMLQKKSNKHKRQTTDKEYSKNDSPQSVDINVETCYDSNNYIGEDFRNKLEHFDSRDDHPSEYRDITDTVMYLGQYCNQIFNNANGIFIHENVLTGNIPLQCDVCFRTFSYKSKLYVHKRTHTGEKPYTCNVCGQSFSQKGSLVIHKRTHTGEKPYACNVCCQSFSQKGSLVIHKRTHTGEKPYACNYCGRSFSLHGNLVTHIRTHTGEKPYTCNVCGQSFSQKGTLVTHKRTHTGEKPYACNVCGRSFTQKKSCVIHYRIHTGERPFECDYCEKKFSASSDRSKHMRRIHT</sequence>
<feature type="domain" description="C2H2-type" evidence="14">
    <location>
        <begin position="295"/>
        <end position="322"/>
    </location>
</feature>
<feature type="domain" description="C2H2-type" evidence="14">
    <location>
        <begin position="323"/>
        <end position="350"/>
    </location>
</feature>
<dbReference type="OrthoDB" id="654211at2759"/>